<dbReference type="InterPro" id="IPR008927">
    <property type="entry name" value="6-PGluconate_DH-like_C_sf"/>
</dbReference>
<dbReference type="Gene3D" id="1.10.1040.10">
    <property type="entry name" value="N-(1-d-carboxylethyl)-l-norvaline Dehydrogenase, domain 2"/>
    <property type="match status" value="1"/>
</dbReference>
<dbReference type="GO" id="GO:0006635">
    <property type="term" value="P:fatty acid beta-oxidation"/>
    <property type="evidence" value="ECO:0007669"/>
    <property type="project" value="TreeGrafter"/>
</dbReference>
<comment type="caution">
    <text evidence="7">The sequence shown here is derived from an EMBL/GenBank/DDBJ whole genome shotgun (WGS) entry which is preliminary data.</text>
</comment>
<feature type="domain" description="3-hydroxyacyl-CoA dehydrogenase NAD binding" evidence="6">
    <location>
        <begin position="10"/>
        <end position="187"/>
    </location>
</feature>
<reference evidence="7" key="1">
    <citation type="submission" date="2021-01" db="EMBL/GenBank/DDBJ databases">
        <title>Fulvivirga kasyanovii gen. nov., sp nov., a novel member of the phylum Bacteroidetes isolated from seawater in a mussel farm.</title>
        <authorList>
            <person name="Zhao L.-H."/>
            <person name="Wang Z.-J."/>
        </authorList>
    </citation>
    <scope>NUCLEOTIDE SEQUENCE</scope>
    <source>
        <strain evidence="7">2943</strain>
    </source>
</reference>
<dbReference type="RefSeq" id="WP_202241966.1">
    <property type="nucleotide sequence ID" value="NZ_JAESIY010000001.1"/>
</dbReference>
<feature type="domain" description="3-hydroxyacyl-CoA dehydrogenase C-terminal" evidence="5">
    <location>
        <begin position="190"/>
        <end position="286"/>
    </location>
</feature>
<evidence type="ECO:0000256" key="4">
    <source>
        <dbReference type="SAM" id="MobiDB-lite"/>
    </source>
</evidence>
<dbReference type="GO" id="GO:0008691">
    <property type="term" value="F:3-hydroxybutyryl-CoA dehydrogenase activity"/>
    <property type="evidence" value="ECO:0007669"/>
    <property type="project" value="TreeGrafter"/>
</dbReference>
<feature type="site" description="Important for catalytic activity" evidence="2">
    <location>
        <position position="144"/>
    </location>
</feature>
<dbReference type="SUPFAM" id="SSF51735">
    <property type="entry name" value="NAD(P)-binding Rossmann-fold domains"/>
    <property type="match status" value="1"/>
</dbReference>
<name>A0A937F4Q7_9BACT</name>
<dbReference type="AlphaFoldDB" id="A0A937F4Q7"/>
<dbReference type="Gene3D" id="3.40.50.720">
    <property type="entry name" value="NAD(P)-binding Rossmann-like Domain"/>
    <property type="match status" value="1"/>
</dbReference>
<evidence type="ECO:0000313" key="7">
    <source>
        <dbReference type="EMBL" id="MBL3654847.1"/>
    </source>
</evidence>
<feature type="binding site" evidence="3">
    <location>
        <position position="278"/>
    </location>
    <ligand>
        <name>NAD(+)</name>
        <dbReference type="ChEBI" id="CHEBI:57540"/>
    </ligand>
</feature>
<feature type="region of interest" description="Disordered" evidence="4">
    <location>
        <begin position="267"/>
        <end position="287"/>
    </location>
</feature>
<dbReference type="InterPro" id="IPR022694">
    <property type="entry name" value="3-OHacyl-CoA_DH"/>
</dbReference>
<dbReference type="InterPro" id="IPR013328">
    <property type="entry name" value="6PGD_dom2"/>
</dbReference>
<dbReference type="InterPro" id="IPR006176">
    <property type="entry name" value="3-OHacyl-CoA_DH_NAD-bd"/>
</dbReference>
<evidence type="ECO:0000256" key="3">
    <source>
        <dbReference type="PIRSR" id="PIRSR000105-2"/>
    </source>
</evidence>
<keyword evidence="3" id="KW-0520">NAD</keyword>
<dbReference type="InterPro" id="IPR036291">
    <property type="entry name" value="NAD(P)-bd_dom_sf"/>
</dbReference>
<dbReference type="SUPFAM" id="SSF48179">
    <property type="entry name" value="6-phosphogluconate dehydrogenase C-terminal domain-like"/>
    <property type="match status" value="1"/>
</dbReference>
<evidence type="ECO:0000256" key="1">
    <source>
        <dbReference type="ARBA" id="ARBA00023002"/>
    </source>
</evidence>
<dbReference type="Pfam" id="PF02737">
    <property type="entry name" value="3HCDH_N"/>
    <property type="match status" value="1"/>
</dbReference>
<dbReference type="PANTHER" id="PTHR48075:SF5">
    <property type="entry name" value="3-HYDROXYBUTYRYL-COA DEHYDROGENASE"/>
    <property type="match status" value="1"/>
</dbReference>
<dbReference type="FunFam" id="3.40.50.720:FF:000009">
    <property type="entry name" value="Fatty oxidation complex, alpha subunit"/>
    <property type="match status" value="1"/>
</dbReference>
<dbReference type="PIRSF" id="PIRSF000105">
    <property type="entry name" value="HCDH"/>
    <property type="match status" value="1"/>
</dbReference>
<feature type="binding site" evidence="3">
    <location>
        <position position="38"/>
    </location>
    <ligand>
        <name>NAD(+)</name>
        <dbReference type="ChEBI" id="CHEBI:57540"/>
    </ligand>
</feature>
<proteinExistence type="predicted"/>
<feature type="binding site" evidence="3">
    <location>
        <position position="101"/>
    </location>
    <ligand>
        <name>NAD(+)</name>
        <dbReference type="ChEBI" id="CHEBI:57540"/>
    </ligand>
</feature>
<organism evidence="7 8">
    <name type="scientific">Fulvivirga sediminis</name>
    <dbReference type="NCBI Taxonomy" id="2803949"/>
    <lineage>
        <taxon>Bacteria</taxon>
        <taxon>Pseudomonadati</taxon>
        <taxon>Bacteroidota</taxon>
        <taxon>Cytophagia</taxon>
        <taxon>Cytophagales</taxon>
        <taxon>Fulvivirgaceae</taxon>
        <taxon>Fulvivirga</taxon>
    </lineage>
</organism>
<dbReference type="EMBL" id="JAESIY010000001">
    <property type="protein sequence ID" value="MBL3654847.1"/>
    <property type="molecule type" value="Genomic_DNA"/>
</dbReference>
<evidence type="ECO:0000256" key="2">
    <source>
        <dbReference type="PIRSR" id="PIRSR000105-1"/>
    </source>
</evidence>
<keyword evidence="1" id="KW-0560">Oxidoreductase</keyword>
<accession>A0A937F4Q7</accession>
<gene>
    <name evidence="7" type="ORF">JL102_01795</name>
</gene>
<feature type="binding site" evidence="3">
    <location>
        <position position="123"/>
    </location>
    <ligand>
        <name>NAD(+)</name>
        <dbReference type="ChEBI" id="CHEBI:57540"/>
    </ligand>
</feature>
<keyword evidence="8" id="KW-1185">Reference proteome</keyword>
<evidence type="ECO:0000259" key="6">
    <source>
        <dbReference type="Pfam" id="PF02737"/>
    </source>
</evidence>
<evidence type="ECO:0000313" key="8">
    <source>
        <dbReference type="Proteomes" id="UP000659388"/>
    </source>
</evidence>
<dbReference type="PANTHER" id="PTHR48075">
    <property type="entry name" value="3-HYDROXYACYL-COA DEHYDROGENASE FAMILY PROTEIN"/>
    <property type="match status" value="1"/>
</dbReference>
<dbReference type="Pfam" id="PF00725">
    <property type="entry name" value="3HCDH"/>
    <property type="match status" value="1"/>
</dbReference>
<sequence>MLHTVDDIKTVGVVGAGTMGLGIAQVCAMAGFKTALYDINEEVLKKAERSILSNFNKGIEKGKVTESQKEKALGSLSFITEINQLKADLIIEAVLEDLEVKQKLFKELEHINNSETILATNTSSIPISKIASTLDYPERVIGIHFFNPAHIMRLVEVIAGISTEALVLDLTKAFVMRLGKTPVEAKDSPGFIVNRVARHFYVESLKIVEEGVVDVEGVDRLMEASGFRMGPFRLMDLIGIDTNFSVTQSMYNAFHYNAKFRPSRIQEQKVNAGHNGRKSGKGFYNYE</sequence>
<feature type="binding site" evidence="3">
    <location>
        <position position="96"/>
    </location>
    <ligand>
        <name>NAD(+)</name>
        <dbReference type="ChEBI" id="CHEBI:57540"/>
    </ligand>
</feature>
<feature type="binding site" evidence="3">
    <location>
        <begin position="15"/>
        <end position="20"/>
    </location>
    <ligand>
        <name>NAD(+)</name>
        <dbReference type="ChEBI" id="CHEBI:57540"/>
    </ligand>
</feature>
<dbReference type="GO" id="GO:0070403">
    <property type="term" value="F:NAD+ binding"/>
    <property type="evidence" value="ECO:0007669"/>
    <property type="project" value="InterPro"/>
</dbReference>
<evidence type="ECO:0000259" key="5">
    <source>
        <dbReference type="Pfam" id="PF00725"/>
    </source>
</evidence>
<dbReference type="InterPro" id="IPR006108">
    <property type="entry name" value="3HC_DH_C"/>
</dbReference>
<feature type="binding site" evidence="3">
    <location>
        <position position="147"/>
    </location>
    <ligand>
        <name>NAD(+)</name>
        <dbReference type="ChEBI" id="CHEBI:57540"/>
    </ligand>
</feature>
<protein>
    <submittedName>
        <fullName evidence="7">3-hydroxybutyryl-CoA dehydrogenase</fullName>
    </submittedName>
</protein>
<dbReference type="Proteomes" id="UP000659388">
    <property type="component" value="Unassembled WGS sequence"/>
</dbReference>